<dbReference type="NCBIfam" id="TIGR00021">
    <property type="entry name" value="rpiA"/>
    <property type="match status" value="1"/>
</dbReference>
<dbReference type="GO" id="GO:0006014">
    <property type="term" value="P:D-ribose metabolic process"/>
    <property type="evidence" value="ECO:0007669"/>
    <property type="project" value="TreeGrafter"/>
</dbReference>
<feature type="binding site" evidence="3">
    <location>
        <begin position="28"/>
        <end position="31"/>
    </location>
    <ligand>
        <name>substrate</name>
    </ligand>
</feature>
<dbReference type="SUPFAM" id="SSF100950">
    <property type="entry name" value="NagB/RpiA/CoA transferase-like"/>
    <property type="match status" value="1"/>
</dbReference>
<dbReference type="InterPro" id="IPR037171">
    <property type="entry name" value="NagB/RpiA_transferase-like"/>
</dbReference>
<sequence length="219" mass="23468">MTQDEMKKAAGWAALQYVKKDTIVGVGTGSTVNHFIDALATMKDDIEGAVSSSEASTKKLIELGIEVFDLNSVDLIDVYVDGADEINDRMDMIKGGGAALTREKIVAAVAKRFICIVDNTKQVPILGEFPLPVEVIPMARSYVARELVKLGGDPVYRQGVVTDNGNVILDVYNMKILDPKVMETKINAIVGVVTNGLFANRGADVLLVGTPDGVNTITL</sequence>
<dbReference type="EC" id="5.3.1.6" evidence="3"/>
<feature type="binding site" evidence="3">
    <location>
        <position position="121"/>
    </location>
    <ligand>
        <name>substrate</name>
    </ligand>
</feature>
<comment type="subunit">
    <text evidence="3">Homodimer.</text>
</comment>
<proteinExistence type="inferred from homology"/>
<dbReference type="HAMAP" id="MF_00170">
    <property type="entry name" value="Rib_5P_isom_A"/>
    <property type="match status" value="1"/>
</dbReference>
<feature type="binding site" evidence="3">
    <location>
        <begin position="81"/>
        <end position="84"/>
    </location>
    <ligand>
        <name>substrate</name>
    </ligand>
</feature>
<dbReference type="Gene3D" id="3.40.50.1360">
    <property type="match status" value="1"/>
</dbReference>
<dbReference type="Gene3D" id="3.30.70.260">
    <property type="match status" value="1"/>
</dbReference>
<dbReference type="GO" id="GO:0004751">
    <property type="term" value="F:ribose-5-phosphate isomerase activity"/>
    <property type="evidence" value="ECO:0007669"/>
    <property type="project" value="UniProtKB-UniRule"/>
</dbReference>
<comment type="similarity">
    <text evidence="3">Belongs to the ribose 5-phosphate isomerase family.</text>
</comment>
<evidence type="ECO:0000256" key="3">
    <source>
        <dbReference type="HAMAP-Rule" id="MF_00170"/>
    </source>
</evidence>
<comment type="catalytic activity">
    <reaction evidence="1 3">
        <text>aldehydo-D-ribose 5-phosphate = D-ribulose 5-phosphate</text>
        <dbReference type="Rhea" id="RHEA:14657"/>
        <dbReference type="ChEBI" id="CHEBI:58121"/>
        <dbReference type="ChEBI" id="CHEBI:58273"/>
        <dbReference type="EC" id="5.3.1.6"/>
    </reaction>
</comment>
<feature type="active site" description="Proton acceptor" evidence="3">
    <location>
        <position position="103"/>
    </location>
</feature>
<evidence type="ECO:0000256" key="1">
    <source>
        <dbReference type="ARBA" id="ARBA00001713"/>
    </source>
</evidence>
<dbReference type="GO" id="GO:0005829">
    <property type="term" value="C:cytosol"/>
    <property type="evidence" value="ECO:0007669"/>
    <property type="project" value="TreeGrafter"/>
</dbReference>
<dbReference type="Proteomes" id="UP000278035">
    <property type="component" value="Chromosome"/>
</dbReference>
<comment type="function">
    <text evidence="3">Catalyzes the reversible conversion of ribose-5-phosphate to ribulose 5-phosphate.</text>
</comment>
<dbReference type="SUPFAM" id="SSF75445">
    <property type="entry name" value="D-ribose-5-phosphate isomerase (RpiA), lid domain"/>
    <property type="match status" value="1"/>
</dbReference>
<dbReference type="OrthoDB" id="5870696at2"/>
<dbReference type="UniPathway" id="UPA00115">
    <property type="reaction ID" value="UER00412"/>
</dbReference>
<accession>A0A3G8LT05</accession>
<dbReference type="InterPro" id="IPR020672">
    <property type="entry name" value="Ribose5P_isomerase_typA_subgr"/>
</dbReference>
<dbReference type="FunFam" id="3.40.50.1360:FF:000001">
    <property type="entry name" value="Ribose-5-phosphate isomerase A"/>
    <property type="match status" value="1"/>
</dbReference>
<keyword evidence="5" id="KW-1185">Reference proteome</keyword>
<protein>
    <recommendedName>
        <fullName evidence="3">Ribose-5-phosphate isomerase A</fullName>
        <ecNumber evidence="3">5.3.1.6</ecNumber>
    </recommendedName>
    <alternativeName>
        <fullName evidence="3">Phosphoriboisomerase A</fullName>
        <shortName evidence="3">PRI</shortName>
    </alternativeName>
</protein>
<name>A0A3G8LT05_9GAMM</name>
<dbReference type="PANTHER" id="PTHR11934:SF0">
    <property type="entry name" value="RIBOSE-5-PHOSPHATE ISOMERASE"/>
    <property type="match status" value="1"/>
</dbReference>
<feature type="binding site" evidence="3">
    <location>
        <begin position="94"/>
        <end position="97"/>
    </location>
    <ligand>
        <name>substrate</name>
    </ligand>
</feature>
<dbReference type="InterPro" id="IPR004788">
    <property type="entry name" value="Ribose5P_isomerase_type_A"/>
</dbReference>
<dbReference type="CDD" id="cd01398">
    <property type="entry name" value="RPI_A"/>
    <property type="match status" value="1"/>
</dbReference>
<dbReference type="NCBIfam" id="NF001924">
    <property type="entry name" value="PRK00702.1"/>
    <property type="match status" value="1"/>
</dbReference>
<dbReference type="PANTHER" id="PTHR11934">
    <property type="entry name" value="RIBOSE-5-PHOSPHATE ISOMERASE"/>
    <property type="match status" value="1"/>
</dbReference>
<reference evidence="5" key="1">
    <citation type="submission" date="2018-11" db="EMBL/GenBank/DDBJ databases">
        <title>Shewanella sp. M2.</title>
        <authorList>
            <person name="Hwang Y.J."/>
            <person name="Hwang C.Y."/>
        </authorList>
    </citation>
    <scope>NUCLEOTIDE SEQUENCE [LARGE SCALE GENOMIC DNA]</scope>
    <source>
        <strain evidence="5">LMG 19866</strain>
    </source>
</reference>
<gene>
    <name evidence="3 4" type="primary">rpiA</name>
    <name evidence="4" type="ORF">EGC82_05895</name>
</gene>
<keyword evidence="2 3" id="KW-0413">Isomerase</keyword>
<evidence type="ECO:0000313" key="4">
    <source>
        <dbReference type="EMBL" id="AZG72345.1"/>
    </source>
</evidence>
<dbReference type="EMBL" id="CP034015">
    <property type="protein sequence ID" value="AZG72345.1"/>
    <property type="molecule type" value="Genomic_DNA"/>
</dbReference>
<dbReference type="FunFam" id="3.30.70.260:FF:000004">
    <property type="entry name" value="Ribose-5-phosphate isomerase A"/>
    <property type="match status" value="1"/>
</dbReference>
<dbReference type="GO" id="GO:0009052">
    <property type="term" value="P:pentose-phosphate shunt, non-oxidative branch"/>
    <property type="evidence" value="ECO:0007669"/>
    <property type="project" value="UniProtKB-UniRule"/>
</dbReference>
<dbReference type="RefSeq" id="WP_124729938.1">
    <property type="nucleotide sequence ID" value="NZ_CBCSKC010000018.1"/>
</dbReference>
<evidence type="ECO:0000313" key="5">
    <source>
        <dbReference type="Proteomes" id="UP000278035"/>
    </source>
</evidence>
<comment type="pathway">
    <text evidence="3">Carbohydrate degradation; pentose phosphate pathway; D-ribose 5-phosphate from D-ribulose 5-phosphate (non-oxidative stage): step 1/1.</text>
</comment>
<dbReference type="Pfam" id="PF06026">
    <property type="entry name" value="Rib_5-P_isom_A"/>
    <property type="match status" value="1"/>
</dbReference>
<dbReference type="AlphaFoldDB" id="A0A3G8LT05"/>
<organism evidence="4 5">
    <name type="scientific">Shewanella livingstonensis</name>
    <dbReference type="NCBI Taxonomy" id="150120"/>
    <lineage>
        <taxon>Bacteria</taxon>
        <taxon>Pseudomonadati</taxon>
        <taxon>Pseudomonadota</taxon>
        <taxon>Gammaproteobacteria</taxon>
        <taxon>Alteromonadales</taxon>
        <taxon>Shewanellaceae</taxon>
        <taxon>Shewanella</taxon>
    </lineage>
</organism>
<evidence type="ECO:0000256" key="2">
    <source>
        <dbReference type="ARBA" id="ARBA00023235"/>
    </source>
</evidence>
<dbReference type="KEGG" id="slj:EGC82_05895"/>